<gene>
    <name evidence="1" type="ORF">E4K67_22505</name>
</gene>
<comment type="caution">
    <text evidence="1">The sequence shown here is derived from an EMBL/GenBank/DDBJ whole genome shotgun (WGS) entry which is preliminary data.</text>
</comment>
<dbReference type="EMBL" id="SPQQ01000010">
    <property type="protein sequence ID" value="TGE35891.1"/>
    <property type="molecule type" value="Genomic_DNA"/>
</dbReference>
<organism evidence="1 2">
    <name type="scientific">Desulfosporosinus fructosivorans</name>
    <dbReference type="NCBI Taxonomy" id="2018669"/>
    <lineage>
        <taxon>Bacteria</taxon>
        <taxon>Bacillati</taxon>
        <taxon>Bacillota</taxon>
        <taxon>Clostridia</taxon>
        <taxon>Eubacteriales</taxon>
        <taxon>Desulfitobacteriaceae</taxon>
        <taxon>Desulfosporosinus</taxon>
    </lineage>
</organism>
<keyword evidence="2" id="KW-1185">Reference proteome</keyword>
<proteinExistence type="predicted"/>
<evidence type="ECO:0000313" key="1">
    <source>
        <dbReference type="EMBL" id="TGE35891.1"/>
    </source>
</evidence>
<reference evidence="1 2" key="1">
    <citation type="submission" date="2019-03" db="EMBL/GenBank/DDBJ databases">
        <title>Draft Genome Sequence of Desulfosporosinus fructosivorans Strain 63.6F, Isolated from Marine Sediment in the Baltic Sea.</title>
        <authorList>
            <person name="Hausmann B."/>
            <person name="Vandieken V."/>
            <person name="Pjevac P."/>
            <person name="Schreck K."/>
            <person name="Herbold C.W."/>
            <person name="Loy A."/>
        </authorList>
    </citation>
    <scope>NUCLEOTIDE SEQUENCE [LARGE SCALE GENOMIC DNA]</scope>
    <source>
        <strain evidence="1 2">63.6F</strain>
    </source>
</reference>
<protein>
    <submittedName>
        <fullName evidence="1">Uncharacterized protein</fullName>
    </submittedName>
</protein>
<name>A0A4Z0QYL4_9FIRM</name>
<dbReference type="OrthoDB" id="1799483at2"/>
<dbReference type="Proteomes" id="UP000298460">
    <property type="component" value="Unassembled WGS sequence"/>
</dbReference>
<dbReference type="RefSeq" id="WP_135550859.1">
    <property type="nucleotide sequence ID" value="NZ_SPQQ01000010.1"/>
</dbReference>
<sequence>MAKCKYFDPVERGCKVNCANCRKLTGSKCKDHVNILREYEESPGFKAIDRMMRGNRGITFFQN</sequence>
<accession>A0A4Z0QYL4</accession>
<evidence type="ECO:0000313" key="2">
    <source>
        <dbReference type="Proteomes" id="UP000298460"/>
    </source>
</evidence>
<dbReference type="AlphaFoldDB" id="A0A4Z0QYL4"/>